<evidence type="ECO:0000313" key="2">
    <source>
        <dbReference type="EMBL" id="RHZ19155.1"/>
    </source>
</evidence>
<feature type="compositionally biased region" description="Low complexity" evidence="1">
    <location>
        <begin position="29"/>
        <end position="48"/>
    </location>
</feature>
<feature type="region of interest" description="Disordered" evidence="1">
    <location>
        <begin position="16"/>
        <end position="106"/>
    </location>
</feature>
<dbReference type="VEuPathDB" id="FungiDB:H257_11228"/>
<evidence type="ECO:0000256" key="1">
    <source>
        <dbReference type="SAM" id="MobiDB-lite"/>
    </source>
</evidence>
<comment type="caution">
    <text evidence="2">The sequence shown here is derived from an EMBL/GenBank/DDBJ whole genome shotgun (WGS) entry which is preliminary data.</text>
</comment>
<feature type="compositionally biased region" description="Basic and acidic residues" evidence="1">
    <location>
        <begin position="56"/>
        <end position="69"/>
    </location>
</feature>
<proteinExistence type="predicted"/>
<protein>
    <submittedName>
        <fullName evidence="2">Uncharacterized protein</fullName>
    </submittedName>
</protein>
<sequence>MATVIVHRNGVPTAIQVPATGIIRQPHPSSSENDSSDTTDSPVDPPLTARQLRSKRAADTFLARHDRTRNPRSAPRTRHTHMKPRPTRPDTPSSAPDGLSEDDRPIPLQVGERFLYTELPTGHMAAIPSYHPSAPSHHPPHPHFIHHCTHFSTHYTLPWASTGNHSCHPNPWDQPLTPNLP</sequence>
<dbReference type="EMBL" id="QUTH01003471">
    <property type="protein sequence ID" value="RHZ19155.1"/>
    <property type="molecule type" value="Genomic_DNA"/>
</dbReference>
<name>A0A418EUL9_APHAT</name>
<reference evidence="2 3" key="1">
    <citation type="submission" date="2018-08" db="EMBL/GenBank/DDBJ databases">
        <title>Aphanomyces genome sequencing and annotation.</title>
        <authorList>
            <person name="Minardi D."/>
            <person name="Oidtmann B."/>
            <person name="Van Der Giezen M."/>
            <person name="Studholme D.J."/>
        </authorList>
    </citation>
    <scope>NUCLEOTIDE SEQUENCE [LARGE SCALE GENOMIC DNA]</scope>
    <source>
        <strain evidence="2 3">Da</strain>
    </source>
</reference>
<gene>
    <name evidence="2" type="ORF">DYB37_008080</name>
</gene>
<feature type="compositionally biased region" description="Basic residues" evidence="1">
    <location>
        <begin position="75"/>
        <end position="86"/>
    </location>
</feature>
<dbReference type="Proteomes" id="UP000285430">
    <property type="component" value="Unassembled WGS sequence"/>
</dbReference>
<evidence type="ECO:0000313" key="3">
    <source>
        <dbReference type="Proteomes" id="UP000285430"/>
    </source>
</evidence>
<dbReference type="AlphaFoldDB" id="A0A418EUL9"/>
<accession>A0A418EUL9</accession>
<organism evidence="2 3">
    <name type="scientific">Aphanomyces astaci</name>
    <name type="common">Crayfish plague agent</name>
    <dbReference type="NCBI Taxonomy" id="112090"/>
    <lineage>
        <taxon>Eukaryota</taxon>
        <taxon>Sar</taxon>
        <taxon>Stramenopiles</taxon>
        <taxon>Oomycota</taxon>
        <taxon>Saprolegniomycetes</taxon>
        <taxon>Saprolegniales</taxon>
        <taxon>Verrucalvaceae</taxon>
        <taxon>Aphanomyces</taxon>
    </lineage>
</organism>